<name>A0ABS8RNG4_DATST</name>
<protein>
    <submittedName>
        <fullName evidence="2">Uncharacterized protein</fullName>
    </submittedName>
</protein>
<keyword evidence="3" id="KW-1185">Reference proteome</keyword>
<dbReference type="EMBL" id="JACEIK010000058">
    <property type="protein sequence ID" value="MCD7448345.1"/>
    <property type="molecule type" value="Genomic_DNA"/>
</dbReference>
<sequence>MGARHSIKNPKDGDVKTEEPSKLRPEIRSKTDVIYNAAQRYKGESSNKTDVNYNAAALRPAGESNKITDANKAATANIRAQLPYRRTQLPHYLNEILKEADPHLKLDKSSTDRLYGQLYNGVHLKQNKKKYWIDRANKANCFMLYAKDLSITWGEDDRYWNWVDIKETSDENILAAELKSVCWLEVCGRFETAALTPETLYEVLFVVKVKENADGLESITLRLIIPNKSSKDVTVNLMNVTEREKWIEVTVGELFTSNEFKRKKREEIEIFLYETEKLNCKQGLVVKGIVIRPKA</sequence>
<evidence type="ECO:0000313" key="3">
    <source>
        <dbReference type="Proteomes" id="UP000823775"/>
    </source>
</evidence>
<reference evidence="2 3" key="1">
    <citation type="journal article" date="2021" name="BMC Genomics">
        <title>Datura genome reveals duplications of psychoactive alkaloid biosynthetic genes and high mutation rate following tissue culture.</title>
        <authorList>
            <person name="Rajewski A."/>
            <person name="Carter-House D."/>
            <person name="Stajich J."/>
            <person name="Litt A."/>
        </authorList>
    </citation>
    <scope>NUCLEOTIDE SEQUENCE [LARGE SCALE GENOMIC DNA]</scope>
    <source>
        <strain evidence="2">AR-01</strain>
    </source>
</reference>
<gene>
    <name evidence="2" type="ORF">HAX54_040791</name>
</gene>
<dbReference type="PANTHER" id="PTHR48478:SF1">
    <property type="entry name" value="LECTIN-LIKE"/>
    <property type="match status" value="1"/>
</dbReference>
<evidence type="ECO:0000256" key="1">
    <source>
        <dbReference type="SAM" id="MobiDB-lite"/>
    </source>
</evidence>
<dbReference type="PANTHER" id="PTHR48478">
    <property type="entry name" value="LECTIN-LIKE"/>
    <property type="match status" value="1"/>
</dbReference>
<feature type="region of interest" description="Disordered" evidence="1">
    <location>
        <begin position="1"/>
        <end position="29"/>
    </location>
</feature>
<dbReference type="Pfam" id="PF14299">
    <property type="entry name" value="PP2"/>
    <property type="match status" value="1"/>
</dbReference>
<accession>A0ABS8RNG4</accession>
<dbReference type="InterPro" id="IPR025886">
    <property type="entry name" value="PP2-like"/>
</dbReference>
<organism evidence="2 3">
    <name type="scientific">Datura stramonium</name>
    <name type="common">Jimsonweed</name>
    <name type="synonym">Common thornapple</name>
    <dbReference type="NCBI Taxonomy" id="4076"/>
    <lineage>
        <taxon>Eukaryota</taxon>
        <taxon>Viridiplantae</taxon>
        <taxon>Streptophyta</taxon>
        <taxon>Embryophyta</taxon>
        <taxon>Tracheophyta</taxon>
        <taxon>Spermatophyta</taxon>
        <taxon>Magnoliopsida</taxon>
        <taxon>eudicotyledons</taxon>
        <taxon>Gunneridae</taxon>
        <taxon>Pentapetalae</taxon>
        <taxon>asterids</taxon>
        <taxon>lamiids</taxon>
        <taxon>Solanales</taxon>
        <taxon>Solanaceae</taxon>
        <taxon>Solanoideae</taxon>
        <taxon>Datureae</taxon>
        <taxon>Datura</taxon>
    </lineage>
</organism>
<dbReference type="Proteomes" id="UP000823775">
    <property type="component" value="Unassembled WGS sequence"/>
</dbReference>
<evidence type="ECO:0000313" key="2">
    <source>
        <dbReference type="EMBL" id="MCD7448345.1"/>
    </source>
</evidence>
<feature type="compositionally biased region" description="Basic and acidic residues" evidence="1">
    <location>
        <begin position="9"/>
        <end position="29"/>
    </location>
</feature>
<proteinExistence type="predicted"/>
<dbReference type="InterPro" id="IPR052147">
    <property type="entry name" value="PP2-like/Lectin"/>
</dbReference>
<comment type="caution">
    <text evidence="2">The sequence shown here is derived from an EMBL/GenBank/DDBJ whole genome shotgun (WGS) entry which is preliminary data.</text>
</comment>